<reference evidence="1" key="1">
    <citation type="journal article" date="2020" name="New Phytol.">
        <title>Comparative genomics reveals dynamic genome evolution in host specialist ectomycorrhizal fungi.</title>
        <authorList>
            <person name="Lofgren L.A."/>
            <person name="Nguyen N.H."/>
            <person name="Vilgalys R."/>
            <person name="Ruytinx J."/>
            <person name="Liao H.L."/>
            <person name="Branco S."/>
            <person name="Kuo A."/>
            <person name="LaButti K."/>
            <person name="Lipzen A."/>
            <person name="Andreopoulos W."/>
            <person name="Pangilinan J."/>
            <person name="Riley R."/>
            <person name="Hundley H."/>
            <person name="Na H."/>
            <person name="Barry K."/>
            <person name="Grigoriev I.V."/>
            <person name="Stajich J.E."/>
            <person name="Kennedy P.G."/>
        </authorList>
    </citation>
    <scope>NUCLEOTIDE SEQUENCE</scope>
    <source>
        <strain evidence="1">FC203</strain>
    </source>
</reference>
<dbReference type="AlphaFoldDB" id="A0AAD4HPP3"/>
<accession>A0AAD4HPP3</accession>
<gene>
    <name evidence="1" type="ORF">F5891DRAFT_1275305</name>
</gene>
<name>A0AAD4HPP3_9AGAM</name>
<sequence>MLQRRVGVIARDLNRTSSPRSYSQIIPQYHPKVRAIPFAFSKEAAIRHVGVAASAGCFFRDFVGSLGAKYIGGNFQPIQPIRIQPVYFPAWFLDAEVESYLTDEDDERQRIVTAYFNDCYLPGATFGLLARLALRNDQVEPALAVPFSQRLTHQHGSDVICMPYTISPLDVISSTRSSSFTQATSDEDARFEPRFIKTNIEAAYPVLIPLYLVQFPMVQPFESTFVIEAYSQPDRFFIQVSNAPELPEEQRFDLEKYIGYDYLFLGDTPSSHAKTRVLAPKYDRNASESVASWFDGIFSEPGGAEKLIHPKGAVGVNVHMDDPRVREWTPEEVNSIREWMNQGQAIVQLKDVVKNLTSIEDQMQSGSVKVIQWPSSDPKQGSQNAPAFLEAFIKAELDKLQKLEKSRADTAPEWWRRKRGETNVKEVNIAL</sequence>
<comment type="caution">
    <text evidence="1">The sequence shown here is derived from an EMBL/GenBank/DDBJ whole genome shotgun (WGS) entry which is preliminary data.</text>
</comment>
<dbReference type="GeneID" id="64664496"/>
<evidence type="ECO:0000313" key="1">
    <source>
        <dbReference type="EMBL" id="KAG1905505.1"/>
    </source>
</evidence>
<keyword evidence="2" id="KW-1185">Reference proteome</keyword>
<organism evidence="1 2">
    <name type="scientific">Suillus fuscotomentosus</name>
    <dbReference type="NCBI Taxonomy" id="1912939"/>
    <lineage>
        <taxon>Eukaryota</taxon>
        <taxon>Fungi</taxon>
        <taxon>Dikarya</taxon>
        <taxon>Basidiomycota</taxon>
        <taxon>Agaricomycotina</taxon>
        <taxon>Agaricomycetes</taxon>
        <taxon>Agaricomycetidae</taxon>
        <taxon>Boletales</taxon>
        <taxon>Suillineae</taxon>
        <taxon>Suillaceae</taxon>
        <taxon>Suillus</taxon>
    </lineage>
</organism>
<protein>
    <submittedName>
        <fullName evidence="1">Uncharacterized protein</fullName>
    </submittedName>
</protein>
<dbReference type="Proteomes" id="UP001195769">
    <property type="component" value="Unassembled WGS sequence"/>
</dbReference>
<dbReference type="EMBL" id="JABBWK010000007">
    <property type="protein sequence ID" value="KAG1905505.1"/>
    <property type="molecule type" value="Genomic_DNA"/>
</dbReference>
<proteinExistence type="predicted"/>
<evidence type="ECO:0000313" key="2">
    <source>
        <dbReference type="Proteomes" id="UP001195769"/>
    </source>
</evidence>
<dbReference type="RefSeq" id="XP_041231080.1">
    <property type="nucleotide sequence ID" value="XM_041370198.1"/>
</dbReference>